<dbReference type="AlphaFoldDB" id="A0A7W5ZXJ3"/>
<reference evidence="1 2" key="1">
    <citation type="submission" date="2020-08" db="EMBL/GenBank/DDBJ databases">
        <title>Genomic Encyclopedia of Type Strains, Phase IV (KMG-IV): sequencing the most valuable type-strain genomes for metagenomic binning, comparative biology and taxonomic classification.</title>
        <authorList>
            <person name="Goeker M."/>
        </authorList>
    </citation>
    <scope>NUCLEOTIDE SEQUENCE [LARGE SCALE GENOMIC DNA]</scope>
    <source>
        <strain evidence="1 2">DSM 14552</strain>
    </source>
</reference>
<protein>
    <submittedName>
        <fullName evidence="1">Uncharacterized metal-binding protein YceD (DUF177 family)</fullName>
    </submittedName>
</protein>
<gene>
    <name evidence="1" type="ORF">GGQ88_003091</name>
</gene>
<dbReference type="Pfam" id="PF02620">
    <property type="entry name" value="YceD"/>
    <property type="match status" value="1"/>
</dbReference>
<name>A0A7W5ZXJ3_9SPHN</name>
<dbReference type="EMBL" id="JACICY010000007">
    <property type="protein sequence ID" value="MBB3861803.1"/>
    <property type="molecule type" value="Genomic_DNA"/>
</dbReference>
<keyword evidence="2" id="KW-1185">Reference proteome</keyword>
<proteinExistence type="predicted"/>
<evidence type="ECO:0000313" key="1">
    <source>
        <dbReference type="EMBL" id="MBB3861803.1"/>
    </source>
</evidence>
<accession>A0A7W5ZXJ3</accession>
<dbReference type="Proteomes" id="UP000562395">
    <property type="component" value="Unassembled WGS sequence"/>
</dbReference>
<organism evidence="1 2">
    <name type="scientific">Novosphingobium hassiacum</name>
    <dbReference type="NCBI Taxonomy" id="173676"/>
    <lineage>
        <taxon>Bacteria</taxon>
        <taxon>Pseudomonadati</taxon>
        <taxon>Pseudomonadota</taxon>
        <taxon>Alphaproteobacteria</taxon>
        <taxon>Sphingomonadales</taxon>
        <taxon>Sphingomonadaceae</taxon>
        <taxon>Novosphingobium</taxon>
    </lineage>
</organism>
<comment type="caution">
    <text evidence="1">The sequence shown here is derived from an EMBL/GenBank/DDBJ whole genome shotgun (WGS) entry which is preliminary data.</text>
</comment>
<evidence type="ECO:0000313" key="2">
    <source>
        <dbReference type="Proteomes" id="UP000562395"/>
    </source>
</evidence>
<dbReference type="RefSeq" id="WP_183614293.1">
    <property type="nucleotide sequence ID" value="NZ_JACICY010000007.1"/>
</dbReference>
<sequence>MSASEFSRMIDLRQINDQPIVLEPDEVERRRLAGRFSISAIDTMKAELQLAVDGSTVEARGRLTARIVQACAISGEDFPVAIDEPIDLRFVHPTAFQPDEEIEITADACDEIEYEGTAFDLGEAVAQTLALAIDPFAEGPDADRARAEHQLGGDVATGPFAALSALKTKD</sequence>
<dbReference type="InterPro" id="IPR003772">
    <property type="entry name" value="YceD"/>
</dbReference>